<organism evidence="3 4">
    <name type="scientific">Devosia insulae DS-56</name>
    <dbReference type="NCBI Taxonomy" id="1116389"/>
    <lineage>
        <taxon>Bacteria</taxon>
        <taxon>Pseudomonadati</taxon>
        <taxon>Pseudomonadota</taxon>
        <taxon>Alphaproteobacteria</taxon>
        <taxon>Hyphomicrobiales</taxon>
        <taxon>Devosiaceae</taxon>
        <taxon>Devosia</taxon>
    </lineage>
</organism>
<dbReference type="GO" id="GO:0042952">
    <property type="term" value="P:beta-ketoadipate pathway"/>
    <property type="evidence" value="ECO:0007669"/>
    <property type="project" value="InterPro"/>
</dbReference>
<gene>
    <name evidence="3" type="ORF">VW23_005845</name>
</gene>
<dbReference type="Proteomes" id="UP000095463">
    <property type="component" value="Unassembled WGS sequence"/>
</dbReference>
<dbReference type="RefSeq" id="WP_069912466.1">
    <property type="nucleotide sequence ID" value="NZ_LAJE02000387.1"/>
</dbReference>
<accession>A0A1E5XI01</accession>
<dbReference type="InterPro" id="IPR026968">
    <property type="entry name" value="PcaD/CatD"/>
</dbReference>
<comment type="caution">
    <text evidence="3">The sequence shown here is derived from an EMBL/GenBank/DDBJ whole genome shotgun (WGS) entry which is preliminary data.</text>
</comment>
<dbReference type="Gene3D" id="3.40.50.1820">
    <property type="entry name" value="alpha/beta hydrolase"/>
    <property type="match status" value="1"/>
</dbReference>
<evidence type="ECO:0000259" key="2">
    <source>
        <dbReference type="Pfam" id="PF00561"/>
    </source>
</evidence>
<dbReference type="InterPro" id="IPR029058">
    <property type="entry name" value="AB_hydrolase_fold"/>
</dbReference>
<dbReference type="GO" id="GO:0016020">
    <property type="term" value="C:membrane"/>
    <property type="evidence" value="ECO:0007669"/>
    <property type="project" value="TreeGrafter"/>
</dbReference>
<proteinExistence type="predicted"/>
<dbReference type="InterPro" id="IPR000073">
    <property type="entry name" value="AB_hydrolase_1"/>
</dbReference>
<dbReference type="OrthoDB" id="9793083at2"/>
<evidence type="ECO:0000256" key="1">
    <source>
        <dbReference type="ARBA" id="ARBA00022801"/>
    </source>
</evidence>
<dbReference type="PRINTS" id="PR00111">
    <property type="entry name" value="ABHYDROLASE"/>
</dbReference>
<dbReference type="GO" id="GO:0047570">
    <property type="term" value="F:3-oxoadipate enol-lactonase activity"/>
    <property type="evidence" value="ECO:0007669"/>
    <property type="project" value="InterPro"/>
</dbReference>
<feature type="domain" description="AB hydrolase-1" evidence="2">
    <location>
        <begin position="23"/>
        <end position="246"/>
    </location>
</feature>
<keyword evidence="4" id="KW-1185">Reference proteome</keyword>
<dbReference type="InterPro" id="IPR050266">
    <property type="entry name" value="AB_hydrolase_sf"/>
</dbReference>
<dbReference type="EMBL" id="LAJE02000387">
    <property type="protein sequence ID" value="OEO28228.1"/>
    <property type="molecule type" value="Genomic_DNA"/>
</dbReference>
<evidence type="ECO:0000313" key="3">
    <source>
        <dbReference type="EMBL" id="OEO28228.1"/>
    </source>
</evidence>
<evidence type="ECO:0000313" key="4">
    <source>
        <dbReference type="Proteomes" id="UP000095463"/>
    </source>
</evidence>
<dbReference type="PANTHER" id="PTHR43798">
    <property type="entry name" value="MONOACYLGLYCEROL LIPASE"/>
    <property type="match status" value="1"/>
</dbReference>
<name>A0A1E5XI01_9HYPH</name>
<keyword evidence="1" id="KW-0378">Hydrolase</keyword>
<reference evidence="3 4" key="1">
    <citation type="journal article" date="2015" name="Genome Announc.">
        <title>Genome Assemblies of Three Soil-Associated Devosia species: D. insulae, D. limi, and D. soli.</title>
        <authorList>
            <person name="Hassan Y.I."/>
            <person name="Lepp D."/>
            <person name="Zhou T."/>
        </authorList>
    </citation>
    <scope>NUCLEOTIDE SEQUENCE [LARGE SCALE GENOMIC DNA]</scope>
    <source>
        <strain evidence="3 4">DS-56</strain>
    </source>
</reference>
<dbReference type="PANTHER" id="PTHR43798:SF31">
    <property type="entry name" value="AB HYDROLASE SUPERFAMILY PROTEIN YCLE"/>
    <property type="match status" value="1"/>
</dbReference>
<sequence>MAFAAASFGTVHYQLSGQPRGLPIVFCNSLGTDIRIWDAVVDELAPDYRLITYDKRGHGLSSVPHGPYSIAELADDLRELVDTLEIDRFALVGISVGGLIAQRFALDHPRRIAGLVLCDTATKIGDPALWSDRMAAVEADGLDAIADSVMQRWFPDALRAGRAAEIEGWRNLLLRSPKAGYLGTCAALRDADFTAEIGHLRQPTLVLAGAADQSTPVELVRAMAERLRAVHFEAIEDAGHLPCIDQPQRMAGLIRDYLLEVGHA</sequence>
<dbReference type="AlphaFoldDB" id="A0A1E5XI01"/>
<dbReference type="SUPFAM" id="SSF53474">
    <property type="entry name" value="alpha/beta-Hydrolases"/>
    <property type="match status" value="1"/>
</dbReference>
<dbReference type="NCBIfam" id="TIGR02427">
    <property type="entry name" value="protocat_pcaD"/>
    <property type="match status" value="1"/>
</dbReference>
<protein>
    <submittedName>
        <fullName evidence="3">3-oxoadipate enol-lactonase</fullName>
    </submittedName>
</protein>
<dbReference type="Pfam" id="PF00561">
    <property type="entry name" value="Abhydrolase_1"/>
    <property type="match status" value="1"/>
</dbReference>